<evidence type="ECO:0000313" key="3">
    <source>
        <dbReference type="EMBL" id="WPB83552.1"/>
    </source>
</evidence>
<keyword evidence="4" id="KW-1185">Reference proteome</keyword>
<organism evidence="3 4">
    <name type="scientific">Sediminicoccus rosea</name>
    <dbReference type="NCBI Taxonomy" id="1225128"/>
    <lineage>
        <taxon>Bacteria</taxon>
        <taxon>Pseudomonadati</taxon>
        <taxon>Pseudomonadota</taxon>
        <taxon>Alphaproteobacteria</taxon>
        <taxon>Acetobacterales</taxon>
        <taxon>Roseomonadaceae</taxon>
        <taxon>Sediminicoccus</taxon>
    </lineage>
</organism>
<protein>
    <submittedName>
        <fullName evidence="3">Tripartite tricarboxylate transporter substrate-binding protein</fullName>
    </submittedName>
</protein>
<dbReference type="InterPro" id="IPR042100">
    <property type="entry name" value="Bug_dom1"/>
</dbReference>
<reference evidence="3 4" key="1">
    <citation type="submission" date="2023-11" db="EMBL/GenBank/DDBJ databases">
        <title>Arctic aerobic anoxygenic photoheterotroph Sediminicoccus rosea KRV36 adapts its photosynthesis to long days of polar summer.</title>
        <authorList>
            <person name="Tomasch J."/>
            <person name="Kopejtka K."/>
            <person name="Bily T."/>
            <person name="Gardiner A.T."/>
            <person name="Gardian Z."/>
            <person name="Shivaramu S."/>
            <person name="Koblizek M."/>
            <person name="Engelhardt F."/>
            <person name="Kaftan D."/>
        </authorList>
    </citation>
    <scope>NUCLEOTIDE SEQUENCE [LARGE SCALE GENOMIC DNA]</scope>
    <source>
        <strain evidence="3 4">R-30</strain>
    </source>
</reference>
<dbReference type="PIRSF" id="PIRSF017082">
    <property type="entry name" value="YflP"/>
    <property type="match status" value="1"/>
</dbReference>
<accession>A0ABZ0PD72</accession>
<sequence>MNRRALLALPLAAPAIAPAQAWAQAWAPTRPVRIVAGWPAGGSADASLRLVAPHMQTVLGQSVVIENRGGASGSIGAGVVAQAAADGHTLLFDAAGQVSNPLLMRGLAFDYLTAFAPVCLFALLPNVLVVRAETPVRTVPELVAYLRANPGQPYASTGIGLASHLAAVMFTQRERLEVTHVPYRASQQSIPGLLAGETVFTFNTTPLVMPLIRDNRLRALAVATPRRIPTLPDTPTMLELGYDGFSLNEWLALFAPAGTPAAAIARHAEAAQQGLADPVVRERHANLGMDIQALGPADFAAFLTEQRARIGALIRDNNIRLES</sequence>
<feature type="signal peptide" evidence="2">
    <location>
        <begin position="1"/>
        <end position="23"/>
    </location>
</feature>
<keyword evidence="2" id="KW-0732">Signal</keyword>
<dbReference type="Gene3D" id="3.40.190.10">
    <property type="entry name" value="Periplasmic binding protein-like II"/>
    <property type="match status" value="1"/>
</dbReference>
<dbReference type="SUPFAM" id="SSF53850">
    <property type="entry name" value="Periplasmic binding protein-like II"/>
    <property type="match status" value="1"/>
</dbReference>
<dbReference type="Proteomes" id="UP001305521">
    <property type="component" value="Chromosome"/>
</dbReference>
<feature type="chain" id="PRO_5047117156" evidence="2">
    <location>
        <begin position="24"/>
        <end position="323"/>
    </location>
</feature>
<dbReference type="EMBL" id="CP137852">
    <property type="protein sequence ID" value="WPB83552.1"/>
    <property type="molecule type" value="Genomic_DNA"/>
</dbReference>
<dbReference type="InterPro" id="IPR005064">
    <property type="entry name" value="BUG"/>
</dbReference>
<dbReference type="Gene3D" id="3.40.190.150">
    <property type="entry name" value="Bordetella uptake gene, domain 1"/>
    <property type="match status" value="1"/>
</dbReference>
<comment type="similarity">
    <text evidence="1">Belongs to the UPF0065 (bug) family.</text>
</comment>
<dbReference type="PANTHER" id="PTHR42928">
    <property type="entry name" value="TRICARBOXYLATE-BINDING PROTEIN"/>
    <property type="match status" value="1"/>
</dbReference>
<evidence type="ECO:0000256" key="1">
    <source>
        <dbReference type="ARBA" id="ARBA00006987"/>
    </source>
</evidence>
<name>A0ABZ0PD72_9PROT</name>
<proteinExistence type="inferred from homology"/>
<dbReference type="PANTHER" id="PTHR42928:SF5">
    <property type="entry name" value="BLR1237 PROTEIN"/>
    <property type="match status" value="1"/>
</dbReference>
<gene>
    <name evidence="3" type="ORF">R9Z33_15730</name>
</gene>
<evidence type="ECO:0000256" key="2">
    <source>
        <dbReference type="SAM" id="SignalP"/>
    </source>
</evidence>
<dbReference type="RefSeq" id="WP_318647527.1">
    <property type="nucleotide sequence ID" value="NZ_CP137852.1"/>
</dbReference>
<dbReference type="Pfam" id="PF03401">
    <property type="entry name" value="TctC"/>
    <property type="match status" value="1"/>
</dbReference>
<evidence type="ECO:0000313" key="4">
    <source>
        <dbReference type="Proteomes" id="UP001305521"/>
    </source>
</evidence>